<comment type="caution">
    <text evidence="9">The sequence shown here is derived from an EMBL/GenBank/DDBJ whole genome shotgun (WGS) entry which is preliminary data.</text>
</comment>
<evidence type="ECO:0000313" key="9">
    <source>
        <dbReference type="EMBL" id="GET45543.1"/>
    </source>
</evidence>
<dbReference type="PANTHER" id="PTHR30026">
    <property type="entry name" value="OUTER MEMBRANE PROTEIN TOLC"/>
    <property type="match status" value="1"/>
</dbReference>
<keyword evidence="3" id="KW-0813">Transport</keyword>
<dbReference type="GO" id="GO:1990281">
    <property type="term" value="C:efflux pump complex"/>
    <property type="evidence" value="ECO:0007669"/>
    <property type="project" value="TreeGrafter"/>
</dbReference>
<comment type="similarity">
    <text evidence="2">Belongs to the outer membrane factor (OMF) (TC 1.B.17) family.</text>
</comment>
<dbReference type="GO" id="GO:0015288">
    <property type="term" value="F:porin activity"/>
    <property type="evidence" value="ECO:0007669"/>
    <property type="project" value="TreeGrafter"/>
</dbReference>
<keyword evidence="10" id="KW-1185">Reference proteome</keyword>
<evidence type="ECO:0000256" key="8">
    <source>
        <dbReference type="SAM" id="Coils"/>
    </source>
</evidence>
<accession>A0A5M4B7G8</accession>
<evidence type="ECO:0000256" key="5">
    <source>
        <dbReference type="ARBA" id="ARBA00022692"/>
    </source>
</evidence>
<dbReference type="AlphaFoldDB" id="A0A5M4B7G8"/>
<organism evidence="9 10">
    <name type="scientific">Capnocytophaga felis</name>
    <dbReference type="NCBI Taxonomy" id="2267611"/>
    <lineage>
        <taxon>Bacteria</taxon>
        <taxon>Pseudomonadati</taxon>
        <taxon>Bacteroidota</taxon>
        <taxon>Flavobacteriia</taxon>
        <taxon>Flavobacteriales</taxon>
        <taxon>Flavobacteriaceae</taxon>
        <taxon>Capnocytophaga</taxon>
    </lineage>
</organism>
<evidence type="ECO:0000256" key="1">
    <source>
        <dbReference type="ARBA" id="ARBA00004442"/>
    </source>
</evidence>
<dbReference type="GO" id="GO:0009279">
    <property type="term" value="C:cell outer membrane"/>
    <property type="evidence" value="ECO:0007669"/>
    <property type="project" value="UniProtKB-SubCell"/>
</dbReference>
<dbReference type="RefSeq" id="WP_155284197.1">
    <property type="nucleotide sequence ID" value="NZ_BLBC01000005.1"/>
</dbReference>
<protein>
    <submittedName>
        <fullName evidence="9">Transporter</fullName>
    </submittedName>
</protein>
<evidence type="ECO:0000256" key="6">
    <source>
        <dbReference type="ARBA" id="ARBA00023136"/>
    </source>
</evidence>
<evidence type="ECO:0000256" key="2">
    <source>
        <dbReference type="ARBA" id="ARBA00007613"/>
    </source>
</evidence>
<name>A0A5M4B7G8_9FLAO</name>
<dbReference type="InterPro" id="IPR003423">
    <property type="entry name" value="OMP_efflux"/>
</dbReference>
<reference evidence="10" key="1">
    <citation type="journal article" date="2020" name="Int. J. Syst. Evol. Microbiol.">
        <title>Capnocytophaga felis sp. nov. isolated from the feline oral cavity.</title>
        <authorList>
            <person name="Suzuki M."/>
            <person name="Umeda K."/>
            <person name="Kimura M."/>
            <person name="Imaoka K."/>
            <person name="Morikawa S."/>
            <person name="Maeda K."/>
        </authorList>
    </citation>
    <scope>NUCLEOTIDE SEQUENCE [LARGE SCALE GENOMIC DNA]</scope>
    <source>
        <strain evidence="10">KC07070</strain>
    </source>
</reference>
<dbReference type="SUPFAM" id="SSF56954">
    <property type="entry name" value="Outer membrane efflux proteins (OEP)"/>
    <property type="match status" value="1"/>
</dbReference>
<gene>
    <name evidence="9" type="ORF">RCZ01_08450</name>
</gene>
<dbReference type="EMBL" id="BLBC01000005">
    <property type="protein sequence ID" value="GET45543.1"/>
    <property type="molecule type" value="Genomic_DNA"/>
</dbReference>
<dbReference type="Proteomes" id="UP000398217">
    <property type="component" value="Unassembled WGS sequence"/>
</dbReference>
<keyword evidence="6" id="KW-0472">Membrane</keyword>
<dbReference type="Gene3D" id="1.20.1600.10">
    <property type="entry name" value="Outer membrane efflux proteins (OEP)"/>
    <property type="match status" value="1"/>
</dbReference>
<comment type="subcellular location">
    <subcellularLocation>
        <location evidence="1">Cell outer membrane</location>
    </subcellularLocation>
</comment>
<feature type="coiled-coil region" evidence="8">
    <location>
        <begin position="342"/>
        <end position="380"/>
    </location>
</feature>
<sequence>MNHKFIFILLIFCGLSGFSQETQTYQFSLEEAISFAIENNLKSKNAAADVEAARKKKWEATATGLPQINAKVDYQHFLKQQVTLIPAEFFGGKKGDFAEATFGTKQNVNASATLSQLIFNGAYLVGLQSAKVYLQISELSKQKSDIELRKAVVDAYANVLLSEESIRILEENKSVLEKNLNETKAIFKNGLGEEENVEQLQITLANINNNLNNTKRLYELSKKMLNITLGLNLDDRVELKDNLEQLTTQTVIESIENQNDFNLESNIDFKIASNGVRSQELLVKYEKSQSLPTLSAFLNGSYNAFDNKFSFFDTNKRWFGSALFGVSLEIPIFSSWMRSSKVQRSKIELEKSKNDLNLAKQQLQMQHDKALSDLQFAIEEHHTLRENLDLAKRIESKNQIKYTEGLATSFELRQAQLQLYTAQQEFLQSMVNVLNKKEVLKSLQTNQKN</sequence>
<keyword evidence="5" id="KW-0812">Transmembrane</keyword>
<keyword evidence="8" id="KW-0175">Coiled coil</keyword>
<dbReference type="Pfam" id="PF02321">
    <property type="entry name" value="OEP"/>
    <property type="match status" value="2"/>
</dbReference>
<dbReference type="GO" id="GO:0015562">
    <property type="term" value="F:efflux transmembrane transporter activity"/>
    <property type="evidence" value="ECO:0007669"/>
    <property type="project" value="InterPro"/>
</dbReference>
<feature type="coiled-coil region" evidence="8">
    <location>
        <begin position="166"/>
        <end position="217"/>
    </location>
</feature>
<dbReference type="PANTHER" id="PTHR30026:SF20">
    <property type="entry name" value="OUTER MEMBRANE PROTEIN TOLC"/>
    <property type="match status" value="1"/>
</dbReference>
<proteinExistence type="inferred from homology"/>
<dbReference type="OrthoDB" id="367883at2"/>
<evidence type="ECO:0000256" key="7">
    <source>
        <dbReference type="ARBA" id="ARBA00023237"/>
    </source>
</evidence>
<evidence type="ECO:0000256" key="4">
    <source>
        <dbReference type="ARBA" id="ARBA00022452"/>
    </source>
</evidence>
<keyword evidence="4" id="KW-1134">Transmembrane beta strand</keyword>
<evidence type="ECO:0000313" key="10">
    <source>
        <dbReference type="Proteomes" id="UP000398217"/>
    </source>
</evidence>
<dbReference type="InterPro" id="IPR051906">
    <property type="entry name" value="TolC-like"/>
</dbReference>
<keyword evidence="7" id="KW-0998">Cell outer membrane</keyword>
<evidence type="ECO:0000256" key="3">
    <source>
        <dbReference type="ARBA" id="ARBA00022448"/>
    </source>
</evidence>